<feature type="region of interest" description="Disordered" evidence="13">
    <location>
        <begin position="1"/>
        <end position="21"/>
    </location>
</feature>
<dbReference type="GO" id="GO:0015087">
    <property type="term" value="F:cobalt ion transmembrane transporter activity"/>
    <property type="evidence" value="ECO:0007669"/>
    <property type="project" value="TreeGrafter"/>
</dbReference>
<evidence type="ECO:0000256" key="3">
    <source>
        <dbReference type="ARBA" id="ARBA00019439"/>
    </source>
</evidence>
<dbReference type="SUPFAM" id="SSF144083">
    <property type="entry name" value="Magnesium transport protein CorA, transmembrane region"/>
    <property type="match status" value="1"/>
</dbReference>
<dbReference type="Gene3D" id="1.20.58.340">
    <property type="entry name" value="Magnesium transport protein CorA, transmembrane region"/>
    <property type="match status" value="2"/>
</dbReference>
<keyword evidence="8" id="KW-0460">Magnesium</keyword>
<evidence type="ECO:0000256" key="7">
    <source>
        <dbReference type="ARBA" id="ARBA00022692"/>
    </source>
</evidence>
<accession>A0A1G6DTM4</accession>
<evidence type="ECO:0000313" key="15">
    <source>
        <dbReference type="EMBL" id="SDB48523.1"/>
    </source>
</evidence>
<dbReference type="InterPro" id="IPR050829">
    <property type="entry name" value="CorA_MIT"/>
</dbReference>
<protein>
    <recommendedName>
        <fullName evidence="3">Magnesium transport protein CorA</fullName>
    </recommendedName>
</protein>
<dbReference type="PANTHER" id="PTHR47685">
    <property type="entry name" value="MAGNESIUM TRANSPORT PROTEIN CORA"/>
    <property type="match status" value="1"/>
</dbReference>
<evidence type="ECO:0000256" key="9">
    <source>
        <dbReference type="ARBA" id="ARBA00022989"/>
    </source>
</evidence>
<evidence type="ECO:0000256" key="13">
    <source>
        <dbReference type="SAM" id="MobiDB-lite"/>
    </source>
</evidence>
<keyword evidence="16" id="KW-1185">Reference proteome</keyword>
<organism evidence="15 16">
    <name type="scientific">Bauldia litoralis</name>
    <dbReference type="NCBI Taxonomy" id="665467"/>
    <lineage>
        <taxon>Bacteria</taxon>
        <taxon>Pseudomonadati</taxon>
        <taxon>Pseudomonadota</taxon>
        <taxon>Alphaproteobacteria</taxon>
        <taxon>Hyphomicrobiales</taxon>
        <taxon>Kaistiaceae</taxon>
        <taxon>Bauldia</taxon>
    </lineage>
</organism>
<evidence type="ECO:0000256" key="1">
    <source>
        <dbReference type="ARBA" id="ARBA00004429"/>
    </source>
</evidence>
<evidence type="ECO:0000256" key="12">
    <source>
        <dbReference type="ARBA" id="ARBA00034269"/>
    </source>
</evidence>
<keyword evidence="9 14" id="KW-1133">Transmembrane helix</keyword>
<name>A0A1G6DTM4_9HYPH</name>
<dbReference type="GO" id="GO:0005886">
    <property type="term" value="C:plasma membrane"/>
    <property type="evidence" value="ECO:0007669"/>
    <property type="project" value="UniProtKB-SubCell"/>
</dbReference>
<comment type="subcellular location">
    <subcellularLocation>
        <location evidence="1">Cell inner membrane</location>
        <topology evidence="1">Multi-pass membrane protein</topology>
    </subcellularLocation>
</comment>
<evidence type="ECO:0000256" key="4">
    <source>
        <dbReference type="ARBA" id="ARBA00022448"/>
    </source>
</evidence>
<dbReference type="AlphaFoldDB" id="A0A1G6DTM4"/>
<keyword evidence="4" id="KW-0813">Transport</keyword>
<evidence type="ECO:0000256" key="14">
    <source>
        <dbReference type="SAM" id="Phobius"/>
    </source>
</evidence>
<evidence type="ECO:0000313" key="16">
    <source>
        <dbReference type="Proteomes" id="UP000199071"/>
    </source>
</evidence>
<evidence type="ECO:0000256" key="5">
    <source>
        <dbReference type="ARBA" id="ARBA00022475"/>
    </source>
</evidence>
<feature type="transmembrane region" description="Helical" evidence="14">
    <location>
        <begin position="264"/>
        <end position="287"/>
    </location>
</feature>
<dbReference type="GO" id="GO:0015095">
    <property type="term" value="F:magnesium ion transmembrane transporter activity"/>
    <property type="evidence" value="ECO:0007669"/>
    <property type="project" value="TreeGrafter"/>
</dbReference>
<dbReference type="FunFam" id="1.20.58.340:FF:000001">
    <property type="entry name" value="Magnesium transport protein CorA"/>
    <property type="match status" value="1"/>
</dbReference>
<dbReference type="PANTHER" id="PTHR47685:SF1">
    <property type="entry name" value="MAGNESIUM TRANSPORT PROTEIN CORA"/>
    <property type="match status" value="1"/>
</dbReference>
<dbReference type="RefSeq" id="WP_090878762.1">
    <property type="nucleotide sequence ID" value="NZ_FMXQ01000008.1"/>
</dbReference>
<gene>
    <name evidence="15" type="ORF">SAMN02982931_03758</name>
</gene>
<sequence length="325" mass="35592">MLDAYTLSPGGPKRLDLTDGGPVPEETRWVDLVHPTPSEDAATEVFLSASLPTREEASEIEFSSRFYSEDGAVFMTATVLTGVDKGEASLVPLTIVVTGDQRIATLRYDDLRALHQFLARASKPGSRCGTIPSVFLGLIEAVVDRTADVLERISADVDRINRDIFAARTERRGGLRLEQLIGDVGTQGDLAAKARESLASIERLIQFASLTLPGGFTKGVNKNRLKLIARDVRSLEDHVGFLSNKITFLLDATLGLISVEQNEVIRVLTIAATIFFPPTLIGTVYGMNFTDMPELSWQFGYPVAIGLMVASAVLPYLYFKRRGWL</sequence>
<proteinExistence type="inferred from homology"/>
<feature type="transmembrane region" description="Helical" evidence="14">
    <location>
        <begin position="299"/>
        <end position="319"/>
    </location>
</feature>
<dbReference type="GO" id="GO:0015099">
    <property type="term" value="F:nickel cation transmembrane transporter activity"/>
    <property type="evidence" value="ECO:0007669"/>
    <property type="project" value="TreeGrafter"/>
</dbReference>
<evidence type="ECO:0000256" key="2">
    <source>
        <dbReference type="ARBA" id="ARBA00009765"/>
    </source>
</evidence>
<comment type="catalytic activity">
    <reaction evidence="12">
        <text>Mg(2+)(in) = Mg(2+)(out)</text>
        <dbReference type="Rhea" id="RHEA:29827"/>
        <dbReference type="ChEBI" id="CHEBI:18420"/>
    </reaction>
</comment>
<evidence type="ECO:0000256" key="10">
    <source>
        <dbReference type="ARBA" id="ARBA00023065"/>
    </source>
</evidence>
<keyword evidence="11 14" id="KW-0472">Membrane</keyword>
<keyword evidence="5" id="KW-1003">Cell membrane</keyword>
<dbReference type="Pfam" id="PF01544">
    <property type="entry name" value="CorA"/>
    <property type="match status" value="1"/>
</dbReference>
<keyword evidence="10" id="KW-0406">Ion transport</keyword>
<keyword evidence="7 14" id="KW-0812">Transmembrane</keyword>
<comment type="similarity">
    <text evidence="2">Belongs to the CorA metal ion transporter (MIT) (TC 1.A.35) family.</text>
</comment>
<dbReference type="InterPro" id="IPR002523">
    <property type="entry name" value="MgTranspt_CorA/ZnTranspt_ZntB"/>
</dbReference>
<keyword evidence="6" id="KW-0997">Cell inner membrane</keyword>
<dbReference type="OrthoDB" id="9803416at2"/>
<evidence type="ECO:0000256" key="11">
    <source>
        <dbReference type="ARBA" id="ARBA00023136"/>
    </source>
</evidence>
<evidence type="ECO:0000256" key="6">
    <source>
        <dbReference type="ARBA" id="ARBA00022519"/>
    </source>
</evidence>
<dbReference type="STRING" id="665467.SAMN02982931_03758"/>
<reference evidence="15 16" key="1">
    <citation type="submission" date="2016-10" db="EMBL/GenBank/DDBJ databases">
        <authorList>
            <person name="de Groot N.N."/>
        </authorList>
    </citation>
    <scope>NUCLEOTIDE SEQUENCE [LARGE SCALE GENOMIC DNA]</scope>
    <source>
        <strain evidence="15 16">ATCC 35022</strain>
    </source>
</reference>
<dbReference type="EMBL" id="FMXQ01000008">
    <property type="protein sequence ID" value="SDB48523.1"/>
    <property type="molecule type" value="Genomic_DNA"/>
</dbReference>
<dbReference type="InterPro" id="IPR045863">
    <property type="entry name" value="CorA_TM1_TM2"/>
</dbReference>
<dbReference type="InterPro" id="IPR045861">
    <property type="entry name" value="CorA_cytoplasmic_dom"/>
</dbReference>
<dbReference type="Proteomes" id="UP000199071">
    <property type="component" value="Unassembled WGS sequence"/>
</dbReference>
<dbReference type="CDD" id="cd12837">
    <property type="entry name" value="EcCorA-like_u1"/>
    <property type="match status" value="1"/>
</dbReference>
<evidence type="ECO:0000256" key="8">
    <source>
        <dbReference type="ARBA" id="ARBA00022842"/>
    </source>
</evidence>
<dbReference type="SUPFAM" id="SSF143865">
    <property type="entry name" value="CorA soluble domain-like"/>
    <property type="match status" value="1"/>
</dbReference>